<reference evidence="2" key="2">
    <citation type="submission" date="2020-10" db="EMBL/GenBank/DDBJ databases">
        <authorList>
            <person name="Cooper E.A."/>
            <person name="Brenton Z.W."/>
            <person name="Flinn B.S."/>
            <person name="Jenkins J."/>
            <person name="Shu S."/>
            <person name="Flowers D."/>
            <person name="Luo F."/>
            <person name="Wang Y."/>
            <person name="Xia P."/>
            <person name="Barry K."/>
            <person name="Daum C."/>
            <person name="Lipzen A."/>
            <person name="Yoshinaga Y."/>
            <person name="Schmutz J."/>
            <person name="Saski C."/>
            <person name="Vermerris W."/>
            <person name="Kresovich S."/>
        </authorList>
    </citation>
    <scope>NUCLEOTIDE SEQUENCE</scope>
</reference>
<organism evidence="2 3">
    <name type="scientific">Sorghum bicolor</name>
    <name type="common">Sorghum</name>
    <name type="synonym">Sorghum vulgare</name>
    <dbReference type="NCBI Taxonomy" id="4558"/>
    <lineage>
        <taxon>Eukaryota</taxon>
        <taxon>Viridiplantae</taxon>
        <taxon>Streptophyta</taxon>
        <taxon>Embryophyta</taxon>
        <taxon>Tracheophyta</taxon>
        <taxon>Spermatophyta</taxon>
        <taxon>Magnoliopsida</taxon>
        <taxon>Liliopsida</taxon>
        <taxon>Poales</taxon>
        <taxon>Poaceae</taxon>
        <taxon>PACMAD clade</taxon>
        <taxon>Panicoideae</taxon>
        <taxon>Andropogonodae</taxon>
        <taxon>Andropogoneae</taxon>
        <taxon>Sorghinae</taxon>
        <taxon>Sorghum</taxon>
    </lineage>
</organism>
<comment type="caution">
    <text evidence="2">The sequence shown here is derived from an EMBL/GenBank/DDBJ whole genome shotgun (WGS) entry which is preliminary data.</text>
</comment>
<dbReference type="EMBL" id="CM027680">
    <property type="protein sequence ID" value="KAG0547470.1"/>
    <property type="molecule type" value="Genomic_DNA"/>
</dbReference>
<evidence type="ECO:0000313" key="3">
    <source>
        <dbReference type="Proteomes" id="UP000807115"/>
    </source>
</evidence>
<sequence>MKQSLIDIDLYITVKMAEAKQIMQSGVPSGTRIGSAKSTTISLNIVAPTQATVAKMEQVGDDHVEGNTILKLDEMMRIQPTGGTPDLALLTTGDTTNNKTEDLHPREDPLDLTMTEVNLQDIISTPVEDAMTDIMNTSAEDATPEDIVDSDVKDGYVFIEAVEVQETVVSMNSIKIPKKVTAELQECAGAPLINGQGTLCRTSVLPEFYKISSVS</sequence>
<name>A0A921RXR6_SORBI</name>
<reference evidence="2" key="1">
    <citation type="journal article" date="2019" name="BMC Genomics">
        <title>A new reference genome for Sorghum bicolor reveals high levels of sequence similarity between sweet and grain genotypes: implications for the genetics of sugar metabolism.</title>
        <authorList>
            <person name="Cooper E.A."/>
            <person name="Brenton Z.W."/>
            <person name="Flinn B.S."/>
            <person name="Jenkins J."/>
            <person name="Shu S."/>
            <person name="Flowers D."/>
            <person name="Luo F."/>
            <person name="Wang Y."/>
            <person name="Xia P."/>
            <person name="Barry K."/>
            <person name="Daum C."/>
            <person name="Lipzen A."/>
            <person name="Yoshinaga Y."/>
            <person name="Schmutz J."/>
            <person name="Saski C."/>
            <person name="Vermerris W."/>
            <person name="Kresovich S."/>
        </authorList>
    </citation>
    <scope>NUCLEOTIDE SEQUENCE</scope>
</reference>
<accession>A0A921RXR6</accession>
<gene>
    <name evidence="2" type="ORF">BDA96_01G083000</name>
</gene>
<feature type="region of interest" description="Disordered" evidence="1">
    <location>
        <begin position="82"/>
        <end position="107"/>
    </location>
</feature>
<evidence type="ECO:0000256" key="1">
    <source>
        <dbReference type="SAM" id="MobiDB-lite"/>
    </source>
</evidence>
<protein>
    <submittedName>
        <fullName evidence="2">Uncharacterized protein</fullName>
    </submittedName>
</protein>
<proteinExistence type="predicted"/>
<dbReference type="AlphaFoldDB" id="A0A921RXR6"/>
<dbReference type="Proteomes" id="UP000807115">
    <property type="component" value="Chromosome 1"/>
</dbReference>
<evidence type="ECO:0000313" key="2">
    <source>
        <dbReference type="EMBL" id="KAG0547470.1"/>
    </source>
</evidence>